<dbReference type="Gene3D" id="3.40.50.1110">
    <property type="entry name" value="SGNH hydrolase"/>
    <property type="match status" value="1"/>
</dbReference>
<dbReference type="InterPro" id="IPR036514">
    <property type="entry name" value="SGNH_hydro_sf"/>
</dbReference>
<evidence type="ECO:0000313" key="2">
    <source>
        <dbReference type="EMBL" id="QSX76864.1"/>
    </source>
</evidence>
<dbReference type="Proteomes" id="UP000663400">
    <property type="component" value="Chromosome"/>
</dbReference>
<name>A0ABX7RHG9_9GAMM</name>
<gene>
    <name evidence="2" type="ORF">HIV01_015980</name>
</gene>
<reference evidence="2 3" key="1">
    <citation type="submission" date="2021-02" db="EMBL/GenBank/DDBJ databases">
        <title>Lysobacter arenosi sp. nov., isolated from soil of gangwondo yeongwol, south Korea.</title>
        <authorList>
            <person name="Kim K.R."/>
            <person name="Kim K.H."/>
            <person name="Jeon C.O."/>
        </authorList>
    </citation>
    <scope>NUCLEOTIDE SEQUENCE [LARGE SCALE GENOMIC DNA]</scope>
    <source>
        <strain evidence="2 3">R7</strain>
    </source>
</reference>
<accession>A0ABX7RHG9</accession>
<evidence type="ECO:0000313" key="3">
    <source>
        <dbReference type="Proteomes" id="UP000663400"/>
    </source>
</evidence>
<feature type="domain" description="SGNH hydrolase-type esterase" evidence="1">
    <location>
        <begin position="60"/>
        <end position="216"/>
    </location>
</feature>
<dbReference type="CDD" id="cd01822">
    <property type="entry name" value="Lysophospholipase_L1_like"/>
    <property type="match status" value="1"/>
</dbReference>
<dbReference type="PROSITE" id="PS01098">
    <property type="entry name" value="LIPASE_GDSL_SER"/>
    <property type="match status" value="1"/>
</dbReference>
<dbReference type="EMBL" id="CP071517">
    <property type="protein sequence ID" value="QSX76864.1"/>
    <property type="molecule type" value="Genomic_DNA"/>
</dbReference>
<sequence>MFTKSLRPLNEGYAASRRRVQCAIGWGVVLVLALAFAAPALAQSAARATPATAPARTVLVMGDSLSAGYGLAASQGWVALTADRVAKDRPGWRVINASISGETTAGGASRIGGEIKRTKPAVVVIELGANDGLRGLPLAQSRTNLERMIRASKDTGAKVLLIGMRMPPNLGREYTQGFADNYSSLAKQYEVSLLPFLLEPIALDRNAFQADNLHPVASAQPKLRDHVWTKLAPLLK</sequence>
<dbReference type="InterPro" id="IPR008265">
    <property type="entry name" value="Lipase_GDSL_AS"/>
</dbReference>
<proteinExistence type="predicted"/>
<dbReference type="InterPro" id="IPR051532">
    <property type="entry name" value="Ester_Hydrolysis_Enzymes"/>
</dbReference>
<dbReference type="SUPFAM" id="SSF52266">
    <property type="entry name" value="SGNH hydrolase"/>
    <property type="match status" value="1"/>
</dbReference>
<dbReference type="InterPro" id="IPR013830">
    <property type="entry name" value="SGNH_hydro"/>
</dbReference>
<keyword evidence="3" id="KW-1185">Reference proteome</keyword>
<evidence type="ECO:0000259" key="1">
    <source>
        <dbReference type="Pfam" id="PF13472"/>
    </source>
</evidence>
<protein>
    <submittedName>
        <fullName evidence="2">Arylesterase</fullName>
    </submittedName>
</protein>
<dbReference type="PANTHER" id="PTHR30383:SF24">
    <property type="entry name" value="THIOESTERASE 1_PROTEASE 1_LYSOPHOSPHOLIPASE L1"/>
    <property type="match status" value="1"/>
</dbReference>
<dbReference type="PANTHER" id="PTHR30383">
    <property type="entry name" value="THIOESTERASE 1/PROTEASE 1/LYSOPHOSPHOLIPASE L1"/>
    <property type="match status" value="1"/>
</dbReference>
<organism evidence="2 3">
    <name type="scientific">Lysobacter arenosi</name>
    <dbReference type="NCBI Taxonomy" id="2795387"/>
    <lineage>
        <taxon>Bacteria</taxon>
        <taxon>Pseudomonadati</taxon>
        <taxon>Pseudomonadota</taxon>
        <taxon>Gammaproteobacteria</taxon>
        <taxon>Lysobacterales</taxon>
        <taxon>Lysobacteraceae</taxon>
        <taxon>Lysobacter</taxon>
    </lineage>
</organism>
<dbReference type="Pfam" id="PF13472">
    <property type="entry name" value="Lipase_GDSL_2"/>
    <property type="match status" value="1"/>
</dbReference>